<dbReference type="Pfam" id="PF00582">
    <property type="entry name" value="Usp"/>
    <property type="match status" value="2"/>
</dbReference>
<name>U5E9Z2_NOCAS</name>
<accession>U5E9Z2</accession>
<dbReference type="Proteomes" id="UP000017048">
    <property type="component" value="Unassembled WGS sequence"/>
</dbReference>
<protein>
    <submittedName>
        <fullName evidence="3">Usp family protein</fullName>
    </submittedName>
</protein>
<reference evidence="3 4" key="1">
    <citation type="journal article" date="2014" name="BMC Genomics">
        <title>Genome based analysis of type-I polyketide synthase and nonribosomal peptide synthetase gene clusters in seven strains of five representative Nocardia species.</title>
        <authorList>
            <person name="Komaki H."/>
            <person name="Ichikawa N."/>
            <person name="Hosoyama A."/>
            <person name="Takahashi-Nakaguchi A."/>
            <person name="Matsuzawa T."/>
            <person name="Suzuki K."/>
            <person name="Fujita N."/>
            <person name="Gonoi T."/>
        </authorList>
    </citation>
    <scope>NUCLEOTIDE SEQUENCE [LARGE SCALE GENOMIC DNA]</scope>
    <source>
        <strain evidence="3 4">NBRC 15531</strain>
    </source>
</reference>
<dbReference type="InterPro" id="IPR014729">
    <property type="entry name" value="Rossmann-like_a/b/a_fold"/>
</dbReference>
<dbReference type="RefSeq" id="WP_019045530.1">
    <property type="nucleotide sequence ID" value="NZ_BAFO02000034.1"/>
</dbReference>
<evidence type="ECO:0000259" key="2">
    <source>
        <dbReference type="Pfam" id="PF00582"/>
    </source>
</evidence>
<dbReference type="Gene3D" id="3.40.50.620">
    <property type="entry name" value="HUPs"/>
    <property type="match status" value="2"/>
</dbReference>
<feature type="domain" description="UspA" evidence="2">
    <location>
        <begin position="153"/>
        <end position="280"/>
    </location>
</feature>
<feature type="domain" description="UspA" evidence="2">
    <location>
        <begin position="10"/>
        <end position="143"/>
    </location>
</feature>
<dbReference type="OrthoDB" id="3174546at2"/>
<gene>
    <name evidence="3" type="ORF">NCAST_34_00540</name>
</gene>
<dbReference type="EMBL" id="BAFO02000034">
    <property type="protein sequence ID" value="GAD86927.1"/>
    <property type="molecule type" value="Genomic_DNA"/>
</dbReference>
<dbReference type="PANTHER" id="PTHR31964">
    <property type="entry name" value="ADENINE NUCLEOTIDE ALPHA HYDROLASES-LIKE SUPERFAMILY PROTEIN"/>
    <property type="match status" value="1"/>
</dbReference>
<comment type="similarity">
    <text evidence="1">Belongs to the universal stress protein A family.</text>
</comment>
<dbReference type="PANTHER" id="PTHR31964:SF113">
    <property type="entry name" value="USPA DOMAIN-CONTAINING PROTEIN"/>
    <property type="match status" value="1"/>
</dbReference>
<organism evidence="3 4">
    <name type="scientific">Nocardia asteroides NBRC 15531</name>
    <dbReference type="NCBI Taxonomy" id="1110697"/>
    <lineage>
        <taxon>Bacteria</taxon>
        <taxon>Bacillati</taxon>
        <taxon>Actinomycetota</taxon>
        <taxon>Actinomycetes</taxon>
        <taxon>Mycobacteriales</taxon>
        <taxon>Nocardiaceae</taxon>
        <taxon>Nocardia</taxon>
    </lineage>
</organism>
<dbReference type="STRING" id="1824.SAMN05444423_11456"/>
<comment type="caution">
    <text evidence="3">The sequence shown here is derived from an EMBL/GenBank/DDBJ whole genome shotgun (WGS) entry which is preliminary data.</text>
</comment>
<dbReference type="SUPFAM" id="SSF52402">
    <property type="entry name" value="Adenine nucleotide alpha hydrolases-like"/>
    <property type="match status" value="2"/>
</dbReference>
<evidence type="ECO:0000256" key="1">
    <source>
        <dbReference type="ARBA" id="ARBA00008791"/>
    </source>
</evidence>
<evidence type="ECO:0000313" key="3">
    <source>
        <dbReference type="EMBL" id="GAD86927.1"/>
    </source>
</evidence>
<dbReference type="GeneID" id="91515650"/>
<dbReference type="PRINTS" id="PR01438">
    <property type="entry name" value="UNVRSLSTRESS"/>
</dbReference>
<dbReference type="AlphaFoldDB" id="U5E9Z2"/>
<dbReference type="InterPro" id="IPR006015">
    <property type="entry name" value="Universal_stress_UspA"/>
</dbReference>
<evidence type="ECO:0000313" key="4">
    <source>
        <dbReference type="Proteomes" id="UP000017048"/>
    </source>
</evidence>
<sequence>MFFPDTQGRVVVVGVDGSSQARIALRWAAEFAAHHRAPLHLVTAVEIPVDYGPGLSGPLFDGETLCAQGETVVAEAARQVPDGLIVSTAAEVGDARAVLRRHSESARLLVVGSRGLGALRRTLLGSVSTAVARHAVCPVAVVPEPPVPSAGAVVVGVDGSGDSACALTLAFDEASRRGVRLIAVRAWSEFFRYEARETMQAEAEAELSASLAGYREKFPDVLVERIVVEDRPARAILTAAAGAQLIVVGSRGRGGAVDPAIGSVAQAVLHGAPCPLLIVRPESEPHG</sequence>
<dbReference type="eggNOG" id="COG0589">
    <property type="taxonomic scope" value="Bacteria"/>
</dbReference>
<proteinExistence type="inferred from homology"/>
<keyword evidence="4" id="KW-1185">Reference proteome</keyword>
<dbReference type="InterPro" id="IPR006016">
    <property type="entry name" value="UspA"/>
</dbReference>